<comment type="caution">
    <text evidence="2">The sequence shown here is derived from an EMBL/GenBank/DDBJ whole genome shotgun (WGS) entry which is preliminary data.</text>
</comment>
<accession>A0A1R3I8S7</accession>
<reference evidence="3" key="1">
    <citation type="submission" date="2013-09" db="EMBL/GenBank/DDBJ databases">
        <title>Corchorus olitorius genome sequencing.</title>
        <authorList>
            <person name="Alam M."/>
            <person name="Haque M.S."/>
            <person name="Islam M.S."/>
            <person name="Emdad E.M."/>
            <person name="Islam M.M."/>
            <person name="Ahmed B."/>
            <person name="Halim A."/>
            <person name="Hossen Q.M.M."/>
            <person name="Hossain M.Z."/>
            <person name="Ahmed R."/>
            <person name="Khan M.M."/>
            <person name="Islam R."/>
            <person name="Rashid M.M."/>
            <person name="Khan S.A."/>
            <person name="Rahman M.S."/>
            <person name="Alam M."/>
            <person name="Yahiya A.S."/>
            <person name="Khan M.S."/>
            <person name="Azam M.S."/>
            <person name="Haque T."/>
            <person name="Lashkar M.Z.H."/>
            <person name="Akhand A.I."/>
            <person name="Morshed G."/>
            <person name="Roy S."/>
            <person name="Uddin K.S."/>
            <person name="Rabeya T."/>
            <person name="Hossain A.S."/>
            <person name="Chowdhury A."/>
            <person name="Snigdha A.R."/>
            <person name="Mortoza M.S."/>
            <person name="Matin S.A."/>
            <person name="Hoque S.M.E."/>
            <person name="Islam M.K."/>
            <person name="Roy D.K."/>
            <person name="Haider R."/>
            <person name="Moosa M.M."/>
            <person name="Elias S.M."/>
            <person name="Hasan A.M."/>
            <person name="Jahan S."/>
            <person name="Shafiuddin M."/>
            <person name="Mahmood N."/>
            <person name="Shommy N.S."/>
        </authorList>
    </citation>
    <scope>NUCLEOTIDE SEQUENCE [LARGE SCALE GENOMIC DNA]</scope>
    <source>
        <strain evidence="3">cv. O-4</strain>
    </source>
</reference>
<sequence length="71" mass="7956">MTVAAPITAKHRRRSPKAPSKAFIHLPSPGPTPTINRIQRTPTPVKSPSTLKLHFFKIYQRNPLKGNAEFL</sequence>
<dbReference type="Proteomes" id="UP000187203">
    <property type="component" value="Unassembled WGS sequence"/>
</dbReference>
<dbReference type="EMBL" id="AWUE01018677">
    <property type="protein sequence ID" value="OMO78964.1"/>
    <property type="molecule type" value="Genomic_DNA"/>
</dbReference>
<keyword evidence="3" id="KW-1185">Reference proteome</keyword>
<protein>
    <submittedName>
        <fullName evidence="2">Uncharacterized protein</fullName>
    </submittedName>
</protein>
<feature type="region of interest" description="Disordered" evidence="1">
    <location>
        <begin position="1"/>
        <end position="46"/>
    </location>
</feature>
<name>A0A1R3I8S7_9ROSI</name>
<organism evidence="2 3">
    <name type="scientific">Corchorus olitorius</name>
    <dbReference type="NCBI Taxonomy" id="93759"/>
    <lineage>
        <taxon>Eukaryota</taxon>
        <taxon>Viridiplantae</taxon>
        <taxon>Streptophyta</taxon>
        <taxon>Embryophyta</taxon>
        <taxon>Tracheophyta</taxon>
        <taxon>Spermatophyta</taxon>
        <taxon>Magnoliopsida</taxon>
        <taxon>eudicotyledons</taxon>
        <taxon>Gunneridae</taxon>
        <taxon>Pentapetalae</taxon>
        <taxon>rosids</taxon>
        <taxon>malvids</taxon>
        <taxon>Malvales</taxon>
        <taxon>Malvaceae</taxon>
        <taxon>Grewioideae</taxon>
        <taxon>Apeibeae</taxon>
        <taxon>Corchorus</taxon>
    </lineage>
</organism>
<proteinExistence type="predicted"/>
<evidence type="ECO:0000313" key="2">
    <source>
        <dbReference type="EMBL" id="OMO78964.1"/>
    </source>
</evidence>
<dbReference type="AlphaFoldDB" id="A0A1R3I8S7"/>
<evidence type="ECO:0000313" key="3">
    <source>
        <dbReference type="Proteomes" id="UP000187203"/>
    </source>
</evidence>
<evidence type="ECO:0000256" key="1">
    <source>
        <dbReference type="SAM" id="MobiDB-lite"/>
    </source>
</evidence>
<feature type="compositionally biased region" description="Polar residues" evidence="1">
    <location>
        <begin position="33"/>
        <end position="46"/>
    </location>
</feature>
<gene>
    <name evidence="2" type="ORF">COLO4_24617</name>
</gene>